<reference evidence="2" key="1">
    <citation type="journal article" date="2021" name="J Fungi (Basel)">
        <title>Genomic and Metabolomic Analyses of the Marine Fungus Emericellopsis cladophorae: Insights into Saltwater Adaptability Mechanisms and Its Biosynthetic Potential.</title>
        <authorList>
            <person name="Goncalves M.F.M."/>
            <person name="Hilario S."/>
            <person name="Van de Peer Y."/>
            <person name="Esteves A.C."/>
            <person name="Alves A."/>
        </authorList>
    </citation>
    <scope>NUCLEOTIDE SEQUENCE</scope>
    <source>
        <strain evidence="2">MUM 19.33</strain>
    </source>
</reference>
<dbReference type="RefSeq" id="XP_051360036.1">
    <property type="nucleotide sequence ID" value="XM_051508920.1"/>
</dbReference>
<comment type="caution">
    <text evidence="2">The sequence shown here is derived from an EMBL/GenBank/DDBJ whole genome shotgun (WGS) entry which is preliminary data.</text>
</comment>
<protein>
    <submittedName>
        <fullName evidence="2">Uncharacterized protein</fullName>
    </submittedName>
</protein>
<evidence type="ECO:0000256" key="1">
    <source>
        <dbReference type="SAM" id="MobiDB-lite"/>
    </source>
</evidence>
<evidence type="ECO:0000313" key="2">
    <source>
        <dbReference type="EMBL" id="KAI6779180.1"/>
    </source>
</evidence>
<dbReference type="OrthoDB" id="4586300at2759"/>
<dbReference type="AlphaFoldDB" id="A0A9Q0BC44"/>
<evidence type="ECO:0000313" key="3">
    <source>
        <dbReference type="Proteomes" id="UP001055219"/>
    </source>
</evidence>
<dbReference type="Proteomes" id="UP001055219">
    <property type="component" value="Unassembled WGS sequence"/>
</dbReference>
<feature type="compositionally biased region" description="Basic and acidic residues" evidence="1">
    <location>
        <begin position="369"/>
        <end position="380"/>
    </location>
</feature>
<gene>
    <name evidence="2" type="ORF">J7T54_000326</name>
</gene>
<accession>A0A9Q0BC44</accession>
<feature type="region of interest" description="Disordered" evidence="1">
    <location>
        <begin position="360"/>
        <end position="387"/>
    </location>
</feature>
<reference evidence="2" key="2">
    <citation type="submission" date="2022-07" db="EMBL/GenBank/DDBJ databases">
        <authorList>
            <person name="Goncalves M.F.M."/>
            <person name="Hilario S."/>
            <person name="Van De Peer Y."/>
            <person name="Esteves A.C."/>
            <person name="Alves A."/>
        </authorList>
    </citation>
    <scope>NUCLEOTIDE SEQUENCE</scope>
    <source>
        <strain evidence="2">MUM 19.33</strain>
    </source>
</reference>
<dbReference type="GeneID" id="75826846"/>
<sequence length="387" mass="43749">MQPHGLASLLFSSYSPYALQHLPQPTPNDLPSGCDGNAFGFQDAFEDLLAVSNGQPLPDINRRYQQKLALREMFPSGEPMGYWHSRLAAAGLLSGYQASRNLDQFTKSDFEALHSELRSKANEIWGRRMRRQAIQEMIEDDTHGGPLRGDRTWAATERLQSQRQHDAAREMHGHSNNTHKAQQEASTADSKPLPETELELSEALQGLAESGQRTWDAFAKSFVKPLPHILEALLGLDGKAVDDASRVGTQLEEEFAKAEKAFRDIARQLGSHMPTPEQQQRMDATRRVSLDDLQAQTEREQPSQAPPAHEHITGQWNTRIEESEDRHCDQYGYIHSNVIRKEVDQDGMEVGRTETYAMYPAPDRVSFPSDERATSQKTQDKTGWFWK</sequence>
<keyword evidence="3" id="KW-1185">Reference proteome</keyword>
<proteinExistence type="predicted"/>
<feature type="region of interest" description="Disordered" evidence="1">
    <location>
        <begin position="157"/>
        <end position="198"/>
    </location>
</feature>
<feature type="compositionally biased region" description="Basic and acidic residues" evidence="1">
    <location>
        <begin position="163"/>
        <end position="173"/>
    </location>
</feature>
<name>A0A9Q0BC44_9HYPO</name>
<feature type="compositionally biased region" description="Polar residues" evidence="1">
    <location>
        <begin position="174"/>
        <end position="189"/>
    </location>
</feature>
<dbReference type="EMBL" id="JAGIXG020000051">
    <property type="protein sequence ID" value="KAI6779180.1"/>
    <property type="molecule type" value="Genomic_DNA"/>
</dbReference>
<organism evidence="2 3">
    <name type="scientific">Emericellopsis cladophorae</name>
    <dbReference type="NCBI Taxonomy" id="2686198"/>
    <lineage>
        <taxon>Eukaryota</taxon>
        <taxon>Fungi</taxon>
        <taxon>Dikarya</taxon>
        <taxon>Ascomycota</taxon>
        <taxon>Pezizomycotina</taxon>
        <taxon>Sordariomycetes</taxon>
        <taxon>Hypocreomycetidae</taxon>
        <taxon>Hypocreales</taxon>
        <taxon>Bionectriaceae</taxon>
        <taxon>Emericellopsis</taxon>
    </lineage>
</organism>